<organism evidence="2 3">
    <name type="scientific">Dictyostelium purpureum</name>
    <name type="common">Slime mold</name>
    <dbReference type="NCBI Taxonomy" id="5786"/>
    <lineage>
        <taxon>Eukaryota</taxon>
        <taxon>Amoebozoa</taxon>
        <taxon>Evosea</taxon>
        <taxon>Eumycetozoa</taxon>
        <taxon>Dictyostelia</taxon>
        <taxon>Dictyosteliales</taxon>
        <taxon>Dictyosteliaceae</taxon>
        <taxon>Dictyostelium</taxon>
    </lineage>
</organism>
<keyword evidence="3" id="KW-1185">Reference proteome</keyword>
<sequence length="528" mass="60813">MTVLPDYLYSQILNEIVLHIYNNKLKEFYFSSSGWKFNNTEILGYCICKKWFNILSNLLLEHLSFNNYKLIKYLIKDNSNNTDTYIDNNIENNSIDNSNYNYNNKNNININNNNSNNQNYKLIQNNNKIKVYKSLKEYEIDNSKQYSKVLVIINNEEDSIIVLENIKNYPDNCQFNLILTSQELIEREFPAITNTIGGDIINNIKFIYIYFTDIEHTRNLNLWNKFSKLNPKEVVAFSIGTSDFSHLLKIQSIQSLMMPSLDILIDFSKLDNSSTSIKKLSLSLKDYWCSIVKTLSNNSTIKELILTNKCNVTLDESKYSNGCSIIKNSCSGGGDSSSSDKDYDGADVSHSSDEDDGYGIDSSQLDLSLINKGFETIFTSAVSSIESLCIHYFNFIDSSFLSSLSRNTTIKNLILKYTEVEPFFKQVLHINKTIRNLVVEYTDTDNEELESLFNLLKQYSINLYSVSVIGHYSNDHQECLEIVKRNQISLLNIKEFNIFDIKQSSNNYQFLKLNNTIGSIITYQSKNV</sequence>
<dbReference type="Proteomes" id="UP000001064">
    <property type="component" value="Unassembled WGS sequence"/>
</dbReference>
<evidence type="ECO:0000256" key="1">
    <source>
        <dbReference type="SAM" id="MobiDB-lite"/>
    </source>
</evidence>
<accession>F0ZSN0</accession>
<dbReference type="RefSeq" id="XP_003290435.1">
    <property type="nucleotide sequence ID" value="XM_003290387.1"/>
</dbReference>
<dbReference type="KEGG" id="dpp:DICPUDRAFT_81152"/>
<dbReference type="AlphaFoldDB" id="F0ZSN0"/>
<proteinExistence type="predicted"/>
<dbReference type="InParanoid" id="F0ZSN0"/>
<gene>
    <name evidence="2" type="ORF">DICPUDRAFT_81152</name>
</gene>
<evidence type="ECO:0000313" key="2">
    <source>
        <dbReference type="EMBL" id="EGC33046.1"/>
    </source>
</evidence>
<dbReference type="PANTHER" id="PTHR32423">
    <property type="entry name" value="SAP DOMAIN-CONTAINING PROTEIN-RELATED"/>
    <property type="match status" value="1"/>
</dbReference>
<dbReference type="GeneID" id="10504780"/>
<evidence type="ECO:0000313" key="3">
    <source>
        <dbReference type="Proteomes" id="UP000001064"/>
    </source>
</evidence>
<protein>
    <submittedName>
        <fullName evidence="2">Uncharacterized protein</fullName>
    </submittedName>
</protein>
<dbReference type="VEuPathDB" id="AmoebaDB:DICPUDRAFT_81152"/>
<feature type="region of interest" description="Disordered" evidence="1">
    <location>
        <begin position="330"/>
        <end position="357"/>
    </location>
</feature>
<reference evidence="3" key="1">
    <citation type="journal article" date="2011" name="Genome Biol.">
        <title>Comparative genomics of the social amoebae Dictyostelium discoideum and Dictyostelium purpureum.</title>
        <authorList>
            <consortium name="US DOE Joint Genome Institute (JGI-PGF)"/>
            <person name="Sucgang R."/>
            <person name="Kuo A."/>
            <person name="Tian X."/>
            <person name="Salerno W."/>
            <person name="Parikh A."/>
            <person name="Feasley C.L."/>
            <person name="Dalin E."/>
            <person name="Tu H."/>
            <person name="Huang E."/>
            <person name="Barry K."/>
            <person name="Lindquist E."/>
            <person name="Shapiro H."/>
            <person name="Bruce D."/>
            <person name="Schmutz J."/>
            <person name="Salamov A."/>
            <person name="Fey P."/>
            <person name="Gaudet P."/>
            <person name="Anjard C."/>
            <person name="Babu M.M."/>
            <person name="Basu S."/>
            <person name="Bushmanova Y."/>
            <person name="van der Wel H."/>
            <person name="Katoh-Kurasawa M."/>
            <person name="Dinh C."/>
            <person name="Coutinho P.M."/>
            <person name="Saito T."/>
            <person name="Elias M."/>
            <person name="Schaap P."/>
            <person name="Kay R.R."/>
            <person name="Henrissat B."/>
            <person name="Eichinger L."/>
            <person name="Rivero F."/>
            <person name="Putnam N.H."/>
            <person name="West C.M."/>
            <person name="Loomis W.F."/>
            <person name="Chisholm R.L."/>
            <person name="Shaulsky G."/>
            <person name="Strassmann J.E."/>
            <person name="Queller D.C."/>
            <person name="Kuspa A."/>
            <person name="Grigoriev I.V."/>
        </authorList>
    </citation>
    <scope>NUCLEOTIDE SEQUENCE [LARGE SCALE GENOMIC DNA]</scope>
    <source>
        <strain evidence="3">QSDP1</strain>
    </source>
</reference>
<dbReference type="PANTHER" id="PTHR32423:SF65">
    <property type="entry name" value="F-BOX DOMAIN-CONTAINING PROTEIN"/>
    <property type="match status" value="1"/>
</dbReference>
<name>F0ZSN0_DICPU</name>
<dbReference type="EMBL" id="GL871161">
    <property type="protein sequence ID" value="EGC33046.1"/>
    <property type="molecule type" value="Genomic_DNA"/>
</dbReference>